<keyword evidence="2 3" id="KW-0472">Membrane</keyword>
<evidence type="ECO:0000313" key="5">
    <source>
        <dbReference type="Proteomes" id="UP000321389"/>
    </source>
</evidence>
<keyword evidence="3" id="KW-1133">Transmembrane helix</keyword>
<dbReference type="Proteomes" id="UP000321389">
    <property type="component" value="Chromosome"/>
</dbReference>
<dbReference type="KEGG" id="niy:FQ775_16435"/>
<keyword evidence="2" id="KW-0813">Transport</keyword>
<dbReference type="EMBL" id="CP042301">
    <property type="protein sequence ID" value="QDZ03378.1"/>
    <property type="molecule type" value="Genomic_DNA"/>
</dbReference>
<keyword evidence="2" id="KW-1003">Cell membrane</keyword>
<organism evidence="4 5">
    <name type="scientific">Nitratireductor mangrovi</name>
    <dbReference type="NCBI Taxonomy" id="2599600"/>
    <lineage>
        <taxon>Bacteria</taxon>
        <taxon>Pseudomonadati</taxon>
        <taxon>Pseudomonadota</taxon>
        <taxon>Alphaproteobacteria</taxon>
        <taxon>Hyphomicrobiales</taxon>
        <taxon>Phyllobacteriaceae</taxon>
        <taxon>Nitratireductor</taxon>
    </lineage>
</organism>
<reference evidence="4" key="1">
    <citation type="submission" date="2020-04" db="EMBL/GenBank/DDBJ databases">
        <title>Nitratireductor sp. nov. isolated from mangrove soil.</title>
        <authorList>
            <person name="Ye Y."/>
        </authorList>
    </citation>
    <scope>NUCLEOTIDE SEQUENCE</scope>
    <source>
        <strain evidence="4">SY7</strain>
    </source>
</reference>
<evidence type="ECO:0000313" key="4">
    <source>
        <dbReference type="EMBL" id="QDZ03378.1"/>
    </source>
</evidence>
<feature type="transmembrane region" description="Helical" evidence="3">
    <location>
        <begin position="155"/>
        <end position="181"/>
    </location>
</feature>
<evidence type="ECO:0000256" key="2">
    <source>
        <dbReference type="PIRNR" id="PIRNR016661"/>
    </source>
</evidence>
<gene>
    <name evidence="4" type="ORF">FQ775_16435</name>
</gene>
<evidence type="ECO:0000256" key="3">
    <source>
        <dbReference type="SAM" id="Phobius"/>
    </source>
</evidence>
<sequence length="186" mass="19185">MLSQSRSPLRLESRSLGIQIAAVVLGTIVLTLSSYVIVPMYPVPVTMQTYAILAVAALYGWRMGTLTVLAWLGQAAIGMPVLAGGTGGLAVFAGPTAGYIIAWPLITALVGWLVERGWNGHRPLLALLAMLTASAICLAMGAAWLSGFVGVEKAIAAGVLPFLLGDALKSALAAATLMVLARKGKA</sequence>
<comment type="subcellular location">
    <subcellularLocation>
        <location evidence="2">Cell membrane</location>
        <topology evidence="2">Multi-pass membrane protein</topology>
    </subcellularLocation>
</comment>
<dbReference type="OrthoDB" id="9803495at2"/>
<dbReference type="Pfam" id="PF02632">
    <property type="entry name" value="BioY"/>
    <property type="match status" value="1"/>
</dbReference>
<dbReference type="PANTHER" id="PTHR34295">
    <property type="entry name" value="BIOTIN TRANSPORTER BIOY"/>
    <property type="match status" value="1"/>
</dbReference>
<dbReference type="PIRSF" id="PIRSF016661">
    <property type="entry name" value="BioY"/>
    <property type="match status" value="1"/>
</dbReference>
<keyword evidence="5" id="KW-1185">Reference proteome</keyword>
<feature type="transmembrane region" description="Helical" evidence="3">
    <location>
        <begin position="97"/>
        <end position="114"/>
    </location>
</feature>
<protein>
    <recommendedName>
        <fullName evidence="2">Biotin transporter</fullName>
    </recommendedName>
</protein>
<feature type="transmembrane region" description="Helical" evidence="3">
    <location>
        <begin position="43"/>
        <end position="61"/>
    </location>
</feature>
<evidence type="ECO:0000256" key="1">
    <source>
        <dbReference type="ARBA" id="ARBA00010692"/>
    </source>
</evidence>
<feature type="transmembrane region" description="Helical" evidence="3">
    <location>
        <begin position="126"/>
        <end position="149"/>
    </location>
</feature>
<proteinExistence type="inferred from homology"/>
<keyword evidence="3" id="KW-0812">Transmembrane</keyword>
<dbReference type="PANTHER" id="PTHR34295:SF1">
    <property type="entry name" value="BIOTIN TRANSPORTER BIOY"/>
    <property type="match status" value="1"/>
</dbReference>
<name>A0A5B8L7K8_9HYPH</name>
<dbReference type="GO" id="GO:0005886">
    <property type="term" value="C:plasma membrane"/>
    <property type="evidence" value="ECO:0007669"/>
    <property type="project" value="UniProtKB-SubCell"/>
</dbReference>
<feature type="transmembrane region" description="Helical" evidence="3">
    <location>
        <begin position="16"/>
        <end position="37"/>
    </location>
</feature>
<dbReference type="Gene3D" id="1.10.1760.20">
    <property type="match status" value="1"/>
</dbReference>
<accession>A0A5B8L7K8</accession>
<dbReference type="GO" id="GO:0015225">
    <property type="term" value="F:biotin transmembrane transporter activity"/>
    <property type="evidence" value="ECO:0007669"/>
    <property type="project" value="UniProtKB-UniRule"/>
</dbReference>
<dbReference type="AlphaFoldDB" id="A0A5B8L7K8"/>
<comment type="similarity">
    <text evidence="1 2">Belongs to the BioY family.</text>
</comment>
<dbReference type="InterPro" id="IPR003784">
    <property type="entry name" value="BioY"/>
</dbReference>